<accession>A0AAW6RLX0</accession>
<name>A0AAW6RLX0_9BURK</name>
<comment type="caution">
    <text evidence="1">The sequence shown here is derived from an EMBL/GenBank/DDBJ whole genome shotgun (WGS) entry which is preliminary data.</text>
</comment>
<gene>
    <name evidence="1" type="ORF">QB898_04165</name>
</gene>
<dbReference type="AlphaFoldDB" id="A0AAW6RLX0"/>
<protein>
    <submittedName>
        <fullName evidence="1">Uncharacterized protein</fullName>
    </submittedName>
</protein>
<organism evidence="1 2">
    <name type="scientific">Ottowia cancrivicina</name>
    <dbReference type="NCBI Taxonomy" id="3040346"/>
    <lineage>
        <taxon>Bacteria</taxon>
        <taxon>Pseudomonadati</taxon>
        <taxon>Pseudomonadota</taxon>
        <taxon>Betaproteobacteria</taxon>
        <taxon>Burkholderiales</taxon>
        <taxon>Comamonadaceae</taxon>
        <taxon>Ottowia</taxon>
    </lineage>
</organism>
<evidence type="ECO:0000313" key="1">
    <source>
        <dbReference type="EMBL" id="MDG9698922.1"/>
    </source>
</evidence>
<proteinExistence type="predicted"/>
<dbReference type="RefSeq" id="WP_279523914.1">
    <property type="nucleotide sequence ID" value="NZ_JARVII010000005.1"/>
</dbReference>
<reference evidence="1 2" key="1">
    <citation type="submission" date="2023-04" db="EMBL/GenBank/DDBJ databases">
        <title>Ottowia paracancer sp. nov., isolated from human stomach.</title>
        <authorList>
            <person name="Song Y."/>
        </authorList>
    </citation>
    <scope>NUCLEOTIDE SEQUENCE [LARGE SCALE GENOMIC DNA]</scope>
    <source>
        <strain evidence="1 2">10c7w1</strain>
    </source>
</reference>
<evidence type="ECO:0000313" key="2">
    <source>
        <dbReference type="Proteomes" id="UP001237156"/>
    </source>
</evidence>
<dbReference type="Proteomes" id="UP001237156">
    <property type="component" value="Unassembled WGS sequence"/>
</dbReference>
<dbReference type="EMBL" id="JARVII010000005">
    <property type="protein sequence ID" value="MDG9698922.1"/>
    <property type="molecule type" value="Genomic_DNA"/>
</dbReference>
<keyword evidence="2" id="KW-1185">Reference proteome</keyword>
<sequence>MGHGLIPFRRSKKHGYKATAQSGLKSEAVMFSDCARQRISDTSFLIRPHIAPFAPVFSVFIQVICLNAEWIQRFQPLLACAAIKNPAAVFRGRAAQGALARAARGIRIIKTGANTEGEKAVLRTFF</sequence>